<dbReference type="EMBL" id="JBHTCQ010000001">
    <property type="protein sequence ID" value="MFC7403600.1"/>
    <property type="molecule type" value="Genomic_DNA"/>
</dbReference>
<keyword evidence="2" id="KW-0489">Methyltransferase</keyword>
<organism evidence="2 3">
    <name type="scientific">Georgenia alba</name>
    <dbReference type="NCBI Taxonomy" id="2233858"/>
    <lineage>
        <taxon>Bacteria</taxon>
        <taxon>Bacillati</taxon>
        <taxon>Actinomycetota</taxon>
        <taxon>Actinomycetes</taxon>
        <taxon>Micrococcales</taxon>
        <taxon>Bogoriellaceae</taxon>
        <taxon>Georgenia</taxon>
    </lineage>
</organism>
<keyword evidence="3" id="KW-1185">Reference proteome</keyword>
<dbReference type="Gene3D" id="3.40.50.150">
    <property type="entry name" value="Vaccinia Virus protein VP39"/>
    <property type="match status" value="1"/>
</dbReference>
<dbReference type="InterPro" id="IPR013216">
    <property type="entry name" value="Methyltransf_11"/>
</dbReference>
<evidence type="ECO:0000259" key="1">
    <source>
        <dbReference type="Pfam" id="PF08241"/>
    </source>
</evidence>
<evidence type="ECO:0000313" key="3">
    <source>
        <dbReference type="Proteomes" id="UP001596455"/>
    </source>
</evidence>
<evidence type="ECO:0000313" key="2">
    <source>
        <dbReference type="EMBL" id="MFC7403600.1"/>
    </source>
</evidence>
<dbReference type="PANTHER" id="PTHR42912">
    <property type="entry name" value="METHYLTRANSFERASE"/>
    <property type="match status" value="1"/>
</dbReference>
<keyword evidence="2" id="KW-0808">Transferase</keyword>
<dbReference type="Pfam" id="PF08241">
    <property type="entry name" value="Methyltransf_11"/>
    <property type="match status" value="1"/>
</dbReference>
<accession>A0ABW2Q257</accession>
<dbReference type="SUPFAM" id="SSF53335">
    <property type="entry name" value="S-adenosyl-L-methionine-dependent methyltransferases"/>
    <property type="match status" value="1"/>
</dbReference>
<protein>
    <submittedName>
        <fullName evidence="2">Class I SAM-dependent methyltransferase</fullName>
        <ecNumber evidence="2">2.1.1.-</ecNumber>
    </submittedName>
</protein>
<sequence length="214" mass="22940">MSAHHGHEHRPGLLHRLHRRFHRTGEMGVDGEVYDRTSGRLNGRLYRRAAADVAQVAQEVAPDGAAVLDVGAGTGRLLAALADVLPGARITGVDVAETMVEVARRRTATLERVTVDAGDVGELPYPDAQFDVVVSTLSMHHWPDQAAAVAEVARVLRPGGALLVFDFARVDASALAAAARDGGPFAGAAPDRTRLPLLRFFPVPRLARYTLHRA</sequence>
<dbReference type="InterPro" id="IPR029063">
    <property type="entry name" value="SAM-dependent_MTases_sf"/>
</dbReference>
<dbReference type="Proteomes" id="UP001596455">
    <property type="component" value="Unassembled WGS sequence"/>
</dbReference>
<dbReference type="EC" id="2.1.1.-" evidence="2"/>
<comment type="caution">
    <text evidence="2">The sequence shown here is derived from an EMBL/GenBank/DDBJ whole genome shotgun (WGS) entry which is preliminary data.</text>
</comment>
<dbReference type="RefSeq" id="WP_382390216.1">
    <property type="nucleotide sequence ID" value="NZ_JBHTCQ010000001.1"/>
</dbReference>
<reference evidence="3" key="1">
    <citation type="journal article" date="2019" name="Int. J. Syst. Evol. Microbiol.">
        <title>The Global Catalogue of Microorganisms (GCM) 10K type strain sequencing project: providing services to taxonomists for standard genome sequencing and annotation.</title>
        <authorList>
            <consortium name="The Broad Institute Genomics Platform"/>
            <consortium name="The Broad Institute Genome Sequencing Center for Infectious Disease"/>
            <person name="Wu L."/>
            <person name="Ma J."/>
        </authorList>
    </citation>
    <scope>NUCLEOTIDE SEQUENCE [LARGE SCALE GENOMIC DNA]</scope>
    <source>
        <strain evidence="3">JCM 1490</strain>
    </source>
</reference>
<name>A0ABW2Q257_9MICO</name>
<dbReference type="GO" id="GO:0008168">
    <property type="term" value="F:methyltransferase activity"/>
    <property type="evidence" value="ECO:0007669"/>
    <property type="project" value="UniProtKB-KW"/>
</dbReference>
<dbReference type="InterPro" id="IPR050508">
    <property type="entry name" value="Methyltransf_Superfamily"/>
</dbReference>
<proteinExistence type="predicted"/>
<dbReference type="CDD" id="cd02440">
    <property type="entry name" value="AdoMet_MTases"/>
    <property type="match status" value="1"/>
</dbReference>
<dbReference type="GO" id="GO:0032259">
    <property type="term" value="P:methylation"/>
    <property type="evidence" value="ECO:0007669"/>
    <property type="project" value="UniProtKB-KW"/>
</dbReference>
<feature type="domain" description="Methyltransferase type 11" evidence="1">
    <location>
        <begin position="68"/>
        <end position="163"/>
    </location>
</feature>
<gene>
    <name evidence="2" type="ORF">ACFQQL_00660</name>
</gene>